<feature type="compositionally biased region" description="Polar residues" evidence="14">
    <location>
        <begin position="1"/>
        <end position="19"/>
    </location>
</feature>
<evidence type="ECO:0000256" key="10">
    <source>
        <dbReference type="ARBA" id="ARBA00029863"/>
    </source>
</evidence>
<keyword evidence="9" id="KW-0472">Membrane</keyword>
<comment type="subcellular location">
    <subcellularLocation>
        <location evidence="1">Mitochondrion inner membrane</location>
    </subcellularLocation>
</comment>
<keyword evidence="6" id="KW-0999">Mitochondrion inner membrane</keyword>
<feature type="compositionally biased region" description="Low complexity" evidence="14">
    <location>
        <begin position="141"/>
        <end position="154"/>
    </location>
</feature>
<dbReference type="Ensembl" id="ENSCMUT00000001129.2">
    <property type="protein sequence ID" value="ENSCMUP00000001043.2"/>
    <property type="gene ID" value="ENSCMUG00000000768.2"/>
</dbReference>
<feature type="compositionally biased region" description="Basic and acidic residues" evidence="14">
    <location>
        <begin position="99"/>
        <end position="111"/>
    </location>
</feature>
<dbReference type="Gene3D" id="1.10.246.110">
    <property type="entry name" value="Mitochondrial ATP synthase-coupling factor 6"/>
    <property type="match status" value="1"/>
</dbReference>
<comment type="function">
    <text evidence="11">Subunit F6, of the mitochondrial membrane ATP synthase complex (F(1)F(0) ATP synthase or Complex V) that produces ATP from ADP in the presence of a proton gradient across the membrane which is generated by electron transport complexes of the respiratory chain. ATP synthase complex consist of a soluble F(1) head domain - the catalytic core - and a membrane F(1) domain - the membrane proton channel. These two domains are linked by a central stalk rotating inside the F(1) region and a stationary peripheral stalk. During catalysis, ATP synthesis in the catalytic domain of F(1) is coupled via a rotary mechanism of the central stalk subunits to proton translocation. In vivo, can only synthesize ATP although its ATP hydrolase activity can be activated artificially in vitro. Part of the complex F(0) domain. Part of the complex F(0) domain and the peripheric stalk, which acts as a stator to hold the catalytic alpha(3)beta(3) subcomplex and subunit a/ATP6 static relative to the rotary elements.</text>
</comment>
<keyword evidence="5" id="KW-0375">Hydrogen ion transport</keyword>
<keyword evidence="7" id="KW-0406">Ion transport</keyword>
<evidence type="ECO:0000256" key="12">
    <source>
        <dbReference type="ARBA" id="ARBA00064647"/>
    </source>
</evidence>
<evidence type="ECO:0000313" key="15">
    <source>
        <dbReference type="Ensembl" id="ENSCMUP00000001043.2"/>
    </source>
</evidence>
<dbReference type="GO" id="GO:0015986">
    <property type="term" value="P:proton motive force-driven ATP synthesis"/>
    <property type="evidence" value="ECO:0007669"/>
    <property type="project" value="InterPro"/>
</dbReference>
<evidence type="ECO:0000256" key="6">
    <source>
        <dbReference type="ARBA" id="ARBA00022792"/>
    </source>
</evidence>
<dbReference type="InterPro" id="IPR036204">
    <property type="entry name" value="ATP_synth_f6_sf_mt"/>
</dbReference>
<keyword evidence="3" id="KW-0813">Transport</keyword>
<accession>A0A8C3GRW4</accession>
<reference evidence="15" key="3">
    <citation type="submission" date="2025-09" db="UniProtKB">
        <authorList>
            <consortium name="Ensembl"/>
        </authorList>
    </citation>
    <scope>IDENTIFICATION</scope>
</reference>
<dbReference type="PANTHER" id="PTHR12441:SF10">
    <property type="entry name" value="ATP SYNTHASE-COUPLING FACTOR 6, MITOCHONDRIAL"/>
    <property type="match status" value="1"/>
</dbReference>
<reference evidence="16" key="1">
    <citation type="submission" date="2019-10" db="EMBL/GenBank/DDBJ databases">
        <title>Corvus moneduloides (New Caledonian crow) genome, bCorMon1, primary haplotype.</title>
        <authorList>
            <person name="Rutz C."/>
            <person name="Fungtammasan C."/>
            <person name="Mountcastle J."/>
            <person name="Formenti G."/>
            <person name="Chow W."/>
            <person name="Howe K."/>
            <person name="Steele M.P."/>
            <person name="Fernandes J."/>
            <person name="Gilbert M.T.P."/>
            <person name="Fedrigo O."/>
            <person name="Jarvis E.D."/>
            <person name="Gemmell N."/>
        </authorList>
    </citation>
    <scope>NUCLEOTIDE SEQUENCE [LARGE SCALE GENOMIC DNA]</scope>
</reference>
<evidence type="ECO:0000256" key="7">
    <source>
        <dbReference type="ARBA" id="ARBA00023065"/>
    </source>
</evidence>
<comment type="subunit">
    <text evidence="12">Component of the ATP synthase complex composed at least of ATP5F1A/subunit alpha, ATP5F1B/subunit beta, ATP5MC1/subunit c (homooctomer), MT-ATP6/subunit a, MT-ATP8/subunit 8, ATP5ME/subunit e, ATP5MF/subunit f, ATP5MG/subunit g, ATP5MK/subunit k, ATP5MJ/subunit j, ATP5F1C/subunit gamma, ATP5F1D/subunit delta, ATP5F1E/subunit epsilon, ATP5PF/subunit F6, ATP5PB/subunit b, ATP5PD/subunit d, ATP5PO/subunit OSCP. ATP synthase complex consists of a soluble F(1) head domain (subunits alpha(3) and beta(3)) - the catalytic core - and a membrane F(0) domain - the membrane proton channel (subunits c, a, 8, e, f, g, k and j). These two domains are linked by a central stalk (subunits gamma, delta, and epsilon) rotating inside the F1 region and a stationary peripheral stalk (subunits F6, b, d, and OSCP).</text>
</comment>
<dbReference type="Proteomes" id="UP000694553">
    <property type="component" value="Unassembled WGS sequence"/>
</dbReference>
<dbReference type="InterPro" id="IPR008387">
    <property type="entry name" value="ATP_synth_f6_mt"/>
</dbReference>
<evidence type="ECO:0000256" key="11">
    <source>
        <dbReference type="ARBA" id="ARBA00059339"/>
    </source>
</evidence>
<dbReference type="SUPFAM" id="SSF111357">
    <property type="entry name" value="Mitochondrial ATP synthase coupling factor 6"/>
    <property type="match status" value="1"/>
</dbReference>
<proteinExistence type="inferred from homology"/>
<keyword evidence="16" id="KW-1185">Reference proteome</keyword>
<dbReference type="PANTHER" id="PTHR12441">
    <property type="entry name" value="ATP SYNTHASE COUPLING FACTOR 6, MITOCHONDRIAL"/>
    <property type="match status" value="1"/>
</dbReference>
<feature type="region of interest" description="Disordered" evidence="14">
    <location>
        <begin position="1"/>
        <end position="225"/>
    </location>
</feature>
<comment type="similarity">
    <text evidence="2">Belongs to the eukaryotic ATPase subunit F6 family.</text>
</comment>
<evidence type="ECO:0000256" key="8">
    <source>
        <dbReference type="ARBA" id="ARBA00023128"/>
    </source>
</evidence>
<evidence type="ECO:0000256" key="14">
    <source>
        <dbReference type="SAM" id="MobiDB-lite"/>
    </source>
</evidence>
<evidence type="ECO:0000256" key="1">
    <source>
        <dbReference type="ARBA" id="ARBA00004273"/>
    </source>
</evidence>
<evidence type="ECO:0000256" key="4">
    <source>
        <dbReference type="ARBA" id="ARBA00022547"/>
    </source>
</evidence>
<protein>
    <recommendedName>
        <fullName evidence="13">ATP synthase peripheral stalk subunit F6, mitochondrial</fullName>
    </recommendedName>
    <alternativeName>
        <fullName evidence="10">ATP synthase peripheral stalk subunit F6</fullName>
    </alternativeName>
</protein>
<gene>
    <name evidence="15" type="primary">ATP5PF</name>
</gene>
<accession>A0A8U7M413</accession>
<feature type="compositionally biased region" description="Basic residues" evidence="14">
    <location>
        <begin position="174"/>
        <end position="188"/>
    </location>
</feature>
<organism evidence="15 16">
    <name type="scientific">Corvus moneduloides</name>
    <name type="common">New Caledonian crow</name>
    <dbReference type="NCBI Taxonomy" id="1196302"/>
    <lineage>
        <taxon>Eukaryota</taxon>
        <taxon>Metazoa</taxon>
        <taxon>Chordata</taxon>
        <taxon>Craniata</taxon>
        <taxon>Vertebrata</taxon>
        <taxon>Euteleostomi</taxon>
        <taxon>Archelosauria</taxon>
        <taxon>Archosauria</taxon>
        <taxon>Dinosauria</taxon>
        <taxon>Saurischia</taxon>
        <taxon>Theropoda</taxon>
        <taxon>Coelurosauria</taxon>
        <taxon>Aves</taxon>
        <taxon>Neognathae</taxon>
        <taxon>Neoaves</taxon>
        <taxon>Telluraves</taxon>
        <taxon>Australaves</taxon>
        <taxon>Passeriformes</taxon>
        <taxon>Corvoidea</taxon>
        <taxon>Corvidae</taxon>
        <taxon>Corvus</taxon>
    </lineage>
</organism>
<dbReference type="GO" id="GO:0015078">
    <property type="term" value="F:proton transmembrane transporter activity"/>
    <property type="evidence" value="ECO:0007669"/>
    <property type="project" value="InterPro"/>
</dbReference>
<keyword evidence="8" id="KW-0496">Mitochondrion</keyword>
<evidence type="ECO:0000256" key="2">
    <source>
        <dbReference type="ARBA" id="ARBA00007346"/>
    </source>
</evidence>
<dbReference type="GO" id="GO:0045259">
    <property type="term" value="C:proton-transporting ATP synthase complex"/>
    <property type="evidence" value="ECO:0007669"/>
    <property type="project" value="UniProtKB-KW"/>
</dbReference>
<feature type="compositionally biased region" description="Low complexity" evidence="14">
    <location>
        <begin position="189"/>
        <end position="225"/>
    </location>
</feature>
<dbReference type="AlphaFoldDB" id="A0A8C3GRW4"/>
<evidence type="ECO:0000256" key="13">
    <source>
        <dbReference type="ARBA" id="ARBA00073749"/>
    </source>
</evidence>
<dbReference type="FunFam" id="1.10.246.110:FF:000001">
    <property type="entry name" value="ATP synthase-coupling factor 6, mitochondrial"/>
    <property type="match status" value="1"/>
</dbReference>
<dbReference type="GO" id="GO:0005743">
    <property type="term" value="C:mitochondrial inner membrane"/>
    <property type="evidence" value="ECO:0007669"/>
    <property type="project" value="UniProtKB-SubCell"/>
</dbReference>
<reference evidence="15" key="2">
    <citation type="submission" date="2025-08" db="UniProtKB">
        <authorList>
            <consortium name="Ensembl"/>
        </authorList>
    </citation>
    <scope>IDENTIFICATION</scope>
</reference>
<evidence type="ECO:0000256" key="5">
    <source>
        <dbReference type="ARBA" id="ARBA00022781"/>
    </source>
</evidence>
<evidence type="ECO:0000256" key="9">
    <source>
        <dbReference type="ARBA" id="ARBA00023136"/>
    </source>
</evidence>
<dbReference type="Pfam" id="PF05511">
    <property type="entry name" value="ATP-synt_F6"/>
    <property type="match status" value="1"/>
</dbReference>
<sequence length="362" mass="39472">MSFSERGAQNWTHHSTGFSPVQGENHKTPHPVTFSSKTRFLRAGISFQAPGRPREPRGGSTRSLSPRALPRDRRGATSPWAPLPAAPPCRCLNPKRKWDRGAAGEETETKHGPGRAGPGRAALTRRHCPSVRSSAHRTGTSRRPSASGKSRGSGSRTGFGSGSGSELRQNRGGARAHRRENARHRRTPARTTAPGEPRAGTTVPGGPRVGTTAPSGSRGSGRPRAPSRYFEVALCGHSAFWALPVLSPRYPSSAIMILRQILRLSSLFHSAVSVHLRRNIGLSAIVFNKTKELDPVQKLFLDKIREYNTKSKQAGGPVDAGPDFQKDMNESLARLQRAYGEGDLTKFPEFKFEEPKFEETPK</sequence>
<keyword evidence="4" id="KW-0138">CF(0)</keyword>
<name>A0A8C3GRW4_CORMO</name>
<evidence type="ECO:0000256" key="3">
    <source>
        <dbReference type="ARBA" id="ARBA00022448"/>
    </source>
</evidence>
<evidence type="ECO:0000313" key="16">
    <source>
        <dbReference type="Proteomes" id="UP000694553"/>
    </source>
</evidence>